<feature type="chain" id="PRO_5029896639" evidence="2">
    <location>
        <begin position="18"/>
        <end position="185"/>
    </location>
</feature>
<dbReference type="EMBL" id="JAAMOB010000011">
    <property type="protein sequence ID" value="KAF4107306.1"/>
    <property type="molecule type" value="Genomic_DNA"/>
</dbReference>
<keyword evidence="1" id="KW-1133">Transmembrane helix</keyword>
<keyword evidence="1" id="KW-0812">Transmembrane</keyword>
<keyword evidence="4" id="KW-1185">Reference proteome</keyword>
<evidence type="ECO:0000256" key="2">
    <source>
        <dbReference type="SAM" id="SignalP"/>
    </source>
</evidence>
<accession>A0A7J6CJI7</accession>
<evidence type="ECO:0000256" key="1">
    <source>
        <dbReference type="SAM" id="Phobius"/>
    </source>
</evidence>
<name>A0A7J6CJI7_9TELE</name>
<comment type="caution">
    <text evidence="3">The sequence shown here is derived from an EMBL/GenBank/DDBJ whole genome shotgun (WGS) entry which is preliminary data.</text>
</comment>
<feature type="transmembrane region" description="Helical" evidence="1">
    <location>
        <begin position="129"/>
        <end position="151"/>
    </location>
</feature>
<protein>
    <submittedName>
        <fullName evidence="3">Uncharacterized protein</fullName>
    </submittedName>
</protein>
<sequence length="185" mass="20643">MVLLISLIFTLFLEVQPQDERPDIRVSYDSQTGEFRILCEIPGSDNGGYTCFLSLGDEYPQFKKIQSHELSGKTLCRFTVVEYEFSRCDLETSLTGKSSTYFKSTTNLTAETSQPSQPLGVSRDTIASVWLIMVSGVIVLAGLTGICLCCFSTENLGRFEYSEVQYVQVRIKDSSANQHQDRGSS</sequence>
<evidence type="ECO:0000313" key="4">
    <source>
        <dbReference type="Proteomes" id="UP000579812"/>
    </source>
</evidence>
<organism evidence="3 4">
    <name type="scientific">Onychostoma macrolepis</name>
    <dbReference type="NCBI Taxonomy" id="369639"/>
    <lineage>
        <taxon>Eukaryota</taxon>
        <taxon>Metazoa</taxon>
        <taxon>Chordata</taxon>
        <taxon>Craniata</taxon>
        <taxon>Vertebrata</taxon>
        <taxon>Euteleostomi</taxon>
        <taxon>Actinopterygii</taxon>
        <taxon>Neopterygii</taxon>
        <taxon>Teleostei</taxon>
        <taxon>Ostariophysi</taxon>
        <taxon>Cypriniformes</taxon>
        <taxon>Cyprinidae</taxon>
        <taxon>Acrossocheilinae</taxon>
        <taxon>Onychostoma</taxon>
    </lineage>
</organism>
<gene>
    <name evidence="3" type="ORF">G5714_011670</name>
</gene>
<keyword evidence="2" id="KW-0732">Signal</keyword>
<proteinExistence type="predicted"/>
<reference evidence="3 4" key="1">
    <citation type="submission" date="2020-04" db="EMBL/GenBank/DDBJ databases">
        <title>Chromosome-level genome assembly of a cyprinid fish Onychostoma macrolepis by integration of Nanopore Sequencing, Bionano and Hi-C technology.</title>
        <authorList>
            <person name="Wang D."/>
        </authorList>
    </citation>
    <scope>NUCLEOTIDE SEQUENCE [LARGE SCALE GENOMIC DNA]</scope>
    <source>
        <strain evidence="3">SWU-2019</strain>
        <tissue evidence="3">Muscle</tissue>
    </source>
</reference>
<keyword evidence="1" id="KW-0472">Membrane</keyword>
<evidence type="ECO:0000313" key="3">
    <source>
        <dbReference type="EMBL" id="KAF4107306.1"/>
    </source>
</evidence>
<dbReference type="AlphaFoldDB" id="A0A7J6CJI7"/>
<dbReference type="Proteomes" id="UP000579812">
    <property type="component" value="Unassembled WGS sequence"/>
</dbReference>
<feature type="signal peptide" evidence="2">
    <location>
        <begin position="1"/>
        <end position="17"/>
    </location>
</feature>